<dbReference type="Pfam" id="PF15786">
    <property type="entry name" value="PET117"/>
    <property type="match status" value="1"/>
</dbReference>
<reference evidence="5 6" key="1">
    <citation type="journal article" date="2015" name="Nat. Commun.">
        <title>Lucilia cuprina genome unlocks parasitic fly biology to underpin future interventions.</title>
        <authorList>
            <person name="Anstead C.A."/>
            <person name="Korhonen P.K."/>
            <person name="Young N.D."/>
            <person name="Hall R.S."/>
            <person name="Jex A.R."/>
            <person name="Murali S.C."/>
            <person name="Hughes D.S."/>
            <person name="Lee S.F."/>
            <person name="Perry T."/>
            <person name="Stroehlein A.J."/>
            <person name="Ansell B.R."/>
            <person name="Breugelmans B."/>
            <person name="Hofmann A."/>
            <person name="Qu J."/>
            <person name="Dugan S."/>
            <person name="Lee S.L."/>
            <person name="Chao H."/>
            <person name="Dinh H."/>
            <person name="Han Y."/>
            <person name="Doddapaneni H.V."/>
            <person name="Worley K.C."/>
            <person name="Muzny D.M."/>
            <person name="Ioannidis P."/>
            <person name="Waterhouse R.M."/>
            <person name="Zdobnov E.M."/>
            <person name="James P.J."/>
            <person name="Bagnall N.H."/>
            <person name="Kotze A.C."/>
            <person name="Gibbs R.A."/>
            <person name="Richards S."/>
            <person name="Batterham P."/>
            <person name="Gasser R.B."/>
        </authorList>
    </citation>
    <scope>NUCLEOTIDE SEQUENCE [LARGE SCALE GENOMIC DNA]</scope>
    <source>
        <strain evidence="5 6">LS</strain>
        <tissue evidence="5">Full body</tissue>
    </source>
</reference>
<dbReference type="OMA" id="WDRERLH"/>
<name>A0A0L0CD49_LUCCU</name>
<dbReference type="STRING" id="7375.A0A0L0CD49"/>
<keyword evidence="4" id="KW-0496">Mitochondrion</keyword>
<keyword evidence="6" id="KW-1185">Reference proteome</keyword>
<evidence type="ECO:0000256" key="4">
    <source>
        <dbReference type="ARBA" id="ARBA00023128"/>
    </source>
</evidence>
<evidence type="ECO:0008006" key="7">
    <source>
        <dbReference type="Google" id="ProtNLM"/>
    </source>
</evidence>
<organism evidence="5 6">
    <name type="scientific">Lucilia cuprina</name>
    <name type="common">Green bottle fly</name>
    <name type="synonym">Australian sheep blowfly</name>
    <dbReference type="NCBI Taxonomy" id="7375"/>
    <lineage>
        <taxon>Eukaryota</taxon>
        <taxon>Metazoa</taxon>
        <taxon>Ecdysozoa</taxon>
        <taxon>Arthropoda</taxon>
        <taxon>Hexapoda</taxon>
        <taxon>Insecta</taxon>
        <taxon>Pterygota</taxon>
        <taxon>Neoptera</taxon>
        <taxon>Endopterygota</taxon>
        <taxon>Diptera</taxon>
        <taxon>Brachycera</taxon>
        <taxon>Muscomorpha</taxon>
        <taxon>Oestroidea</taxon>
        <taxon>Calliphoridae</taxon>
        <taxon>Luciliinae</taxon>
        <taxon>Lucilia</taxon>
    </lineage>
</organism>
<evidence type="ECO:0000256" key="3">
    <source>
        <dbReference type="ARBA" id="ARBA00022946"/>
    </source>
</evidence>
<dbReference type="OrthoDB" id="76305at2759"/>
<dbReference type="EMBL" id="JRES01000536">
    <property type="protein sequence ID" value="KNC30358.1"/>
    <property type="molecule type" value="Genomic_DNA"/>
</dbReference>
<evidence type="ECO:0000256" key="2">
    <source>
        <dbReference type="ARBA" id="ARBA00008197"/>
    </source>
</evidence>
<comment type="subcellular location">
    <subcellularLocation>
        <location evidence="1">Mitochondrion</location>
    </subcellularLocation>
</comment>
<comment type="similarity">
    <text evidence="2">Belongs to the PET117 family.</text>
</comment>
<dbReference type="Proteomes" id="UP000037069">
    <property type="component" value="Unassembled WGS sequence"/>
</dbReference>
<dbReference type="InterPro" id="IPR031568">
    <property type="entry name" value="Pet117"/>
</dbReference>
<keyword evidence="3" id="KW-0809">Transit peptide</keyword>
<dbReference type="PANTHER" id="PTHR28163:SF1">
    <property type="entry name" value="PROTEIN PET117 HOMOLOG, MITOCHONDRIAL"/>
    <property type="match status" value="1"/>
</dbReference>
<evidence type="ECO:0000256" key="1">
    <source>
        <dbReference type="ARBA" id="ARBA00004173"/>
    </source>
</evidence>
<proteinExistence type="inferred from homology"/>
<gene>
    <name evidence="5" type="ORF">FF38_03946</name>
</gene>
<dbReference type="PANTHER" id="PTHR28163">
    <property type="entry name" value="PROTEIN PET117 HOMOLOG, MITOCHONDRIAL"/>
    <property type="match status" value="1"/>
</dbReference>
<protein>
    <recommendedName>
        <fullName evidence="7">Protein PET117</fullName>
    </recommendedName>
</protein>
<comment type="caution">
    <text evidence="5">The sequence shown here is derived from an EMBL/GenBank/DDBJ whole genome shotgun (WGS) entry which is preliminary data.</text>
</comment>
<sequence length="83" mass="9549">MSLASKITLAASFVISGGIIGYVHFKQTNDREKLHEGVVRDIERQQRRKTENTYVLQQQIDLTKQLKQMQSNEEAQNDVQQTS</sequence>
<dbReference type="GO" id="GO:0033617">
    <property type="term" value="P:mitochondrial respiratory chain complex IV assembly"/>
    <property type="evidence" value="ECO:0007669"/>
    <property type="project" value="TreeGrafter"/>
</dbReference>
<dbReference type="AlphaFoldDB" id="A0A0L0CD49"/>
<evidence type="ECO:0000313" key="5">
    <source>
        <dbReference type="EMBL" id="KNC30358.1"/>
    </source>
</evidence>
<dbReference type="GO" id="GO:0005739">
    <property type="term" value="C:mitochondrion"/>
    <property type="evidence" value="ECO:0007669"/>
    <property type="project" value="UniProtKB-SubCell"/>
</dbReference>
<evidence type="ECO:0000313" key="6">
    <source>
        <dbReference type="Proteomes" id="UP000037069"/>
    </source>
</evidence>
<accession>A0A0L0CD49</accession>